<dbReference type="EMBL" id="HBUE01137990">
    <property type="protein sequence ID" value="CAG6499508.1"/>
    <property type="molecule type" value="Transcribed_RNA"/>
</dbReference>
<sequence length="106" mass="12789">MPRIRLKTCADFCLLRAAQFRLSPQRQRQLHPLRPIPRSIRFHIAQRTKRWVKRWKRNRLHKTIAPAQQQSQSRRRKSVPTRLRQLVPLRRKNPREGSAQQKATTI</sequence>
<evidence type="ECO:0000313" key="2">
    <source>
        <dbReference type="EMBL" id="CAG6499508.1"/>
    </source>
</evidence>
<protein>
    <submittedName>
        <fullName evidence="2">(northern house mosquito) hypothetical protein</fullName>
    </submittedName>
</protein>
<dbReference type="AlphaFoldDB" id="A0A8D8CTL4"/>
<evidence type="ECO:0000256" key="1">
    <source>
        <dbReference type="SAM" id="MobiDB-lite"/>
    </source>
</evidence>
<feature type="region of interest" description="Disordered" evidence="1">
    <location>
        <begin position="62"/>
        <end position="106"/>
    </location>
</feature>
<proteinExistence type="predicted"/>
<organism evidence="2">
    <name type="scientific">Culex pipiens</name>
    <name type="common">House mosquito</name>
    <dbReference type="NCBI Taxonomy" id="7175"/>
    <lineage>
        <taxon>Eukaryota</taxon>
        <taxon>Metazoa</taxon>
        <taxon>Ecdysozoa</taxon>
        <taxon>Arthropoda</taxon>
        <taxon>Hexapoda</taxon>
        <taxon>Insecta</taxon>
        <taxon>Pterygota</taxon>
        <taxon>Neoptera</taxon>
        <taxon>Endopterygota</taxon>
        <taxon>Diptera</taxon>
        <taxon>Nematocera</taxon>
        <taxon>Culicoidea</taxon>
        <taxon>Culicidae</taxon>
        <taxon>Culicinae</taxon>
        <taxon>Culicini</taxon>
        <taxon>Culex</taxon>
        <taxon>Culex</taxon>
    </lineage>
</organism>
<name>A0A8D8CTL4_CULPI</name>
<reference evidence="2" key="1">
    <citation type="submission" date="2021-05" db="EMBL/GenBank/DDBJ databases">
        <authorList>
            <person name="Alioto T."/>
            <person name="Alioto T."/>
            <person name="Gomez Garrido J."/>
        </authorList>
    </citation>
    <scope>NUCLEOTIDE SEQUENCE</scope>
</reference>
<accession>A0A8D8CTL4</accession>